<comment type="similarity">
    <text evidence="1">Belongs to the SCO1/2 family.</text>
</comment>
<feature type="binding site" evidence="3">
    <location>
        <position position="170"/>
    </location>
    <ligand>
        <name>Cu cation</name>
        <dbReference type="ChEBI" id="CHEBI:23378"/>
    </ligand>
</feature>
<dbReference type="EMBL" id="FSRA01000002">
    <property type="protein sequence ID" value="SIO48113.1"/>
    <property type="molecule type" value="Genomic_DNA"/>
</dbReference>
<evidence type="ECO:0000256" key="5">
    <source>
        <dbReference type="SAM" id="Phobius"/>
    </source>
</evidence>
<feature type="disulfide bond" description="Redox-active" evidence="4">
    <location>
        <begin position="82"/>
        <end position="86"/>
    </location>
</feature>
<dbReference type="InterPro" id="IPR036249">
    <property type="entry name" value="Thioredoxin-like_sf"/>
</dbReference>
<dbReference type="AlphaFoldDB" id="A0A1N6JV35"/>
<evidence type="ECO:0000259" key="6">
    <source>
        <dbReference type="PROSITE" id="PS51352"/>
    </source>
</evidence>
<evidence type="ECO:0000256" key="3">
    <source>
        <dbReference type="PIRSR" id="PIRSR603782-1"/>
    </source>
</evidence>
<dbReference type="PROSITE" id="PS51352">
    <property type="entry name" value="THIOREDOXIN_2"/>
    <property type="match status" value="1"/>
</dbReference>
<keyword evidence="2 3" id="KW-0186">Copper</keyword>
<reference evidence="7 8" key="1">
    <citation type="submission" date="2016-11" db="EMBL/GenBank/DDBJ databases">
        <authorList>
            <person name="Jaros S."/>
            <person name="Januszkiewicz K."/>
            <person name="Wedrychowicz H."/>
        </authorList>
    </citation>
    <scope>NUCLEOTIDE SEQUENCE [LARGE SCALE GENOMIC DNA]</scope>
    <source>
        <strain evidence="7 8">DSM 24787</strain>
    </source>
</reference>
<feature type="binding site" evidence="3">
    <location>
        <position position="82"/>
    </location>
    <ligand>
        <name>Cu cation</name>
        <dbReference type="ChEBI" id="CHEBI:23378"/>
    </ligand>
</feature>
<sequence length="208" mass="23665">MSKKAIFYISFFVLLSVGFMGFAGLMIKEGTGEFFGKEKLPVLGTPGHTVQGFKLTNQDGKTITQDNVKGKIYVAEYFFTTCTNICPVMNKNMEKVYAKYKDNPNFLILSHTSDPDYDSIPVLKAYADKHGADVKNWLFLTGDKRHLYKLARESYLVDDGKFTGEDDFIHTQWFALVDGDGQIRGLYEGTKDKDIEKLIKEIDQLMHE</sequence>
<feature type="binding site" evidence="3">
    <location>
        <position position="86"/>
    </location>
    <ligand>
        <name>Cu cation</name>
        <dbReference type="ChEBI" id="CHEBI:23378"/>
    </ligand>
</feature>
<dbReference type="OrthoDB" id="9811998at2"/>
<dbReference type="CDD" id="cd02968">
    <property type="entry name" value="SCO"/>
    <property type="match status" value="1"/>
</dbReference>
<protein>
    <submittedName>
        <fullName evidence="7">Protein SCO1/2</fullName>
    </submittedName>
</protein>
<dbReference type="PANTHER" id="PTHR12151">
    <property type="entry name" value="ELECTRON TRANSPORT PROTIN SCO1/SENC FAMILY MEMBER"/>
    <property type="match status" value="1"/>
</dbReference>
<keyword evidence="3" id="KW-0479">Metal-binding</keyword>
<keyword evidence="8" id="KW-1185">Reference proteome</keyword>
<name>A0A1N6JV35_9BACT</name>
<keyword evidence="5" id="KW-1133">Transmembrane helix</keyword>
<dbReference type="InterPro" id="IPR013766">
    <property type="entry name" value="Thioredoxin_domain"/>
</dbReference>
<keyword evidence="4" id="KW-1015">Disulfide bond</keyword>
<dbReference type="RefSeq" id="WP_074241814.1">
    <property type="nucleotide sequence ID" value="NZ_CP154260.1"/>
</dbReference>
<evidence type="ECO:0000256" key="4">
    <source>
        <dbReference type="PIRSR" id="PIRSR603782-2"/>
    </source>
</evidence>
<gene>
    <name evidence="7" type="ORF">SAMN04488055_4483</name>
</gene>
<organism evidence="7 8">
    <name type="scientific">Chitinophaga niabensis</name>
    <dbReference type="NCBI Taxonomy" id="536979"/>
    <lineage>
        <taxon>Bacteria</taxon>
        <taxon>Pseudomonadati</taxon>
        <taxon>Bacteroidota</taxon>
        <taxon>Chitinophagia</taxon>
        <taxon>Chitinophagales</taxon>
        <taxon>Chitinophagaceae</taxon>
        <taxon>Chitinophaga</taxon>
    </lineage>
</organism>
<dbReference type="Gene3D" id="3.40.30.10">
    <property type="entry name" value="Glutaredoxin"/>
    <property type="match status" value="1"/>
</dbReference>
<proteinExistence type="inferred from homology"/>
<evidence type="ECO:0000313" key="8">
    <source>
        <dbReference type="Proteomes" id="UP000185003"/>
    </source>
</evidence>
<dbReference type="InterPro" id="IPR003782">
    <property type="entry name" value="SCO1/SenC"/>
</dbReference>
<dbReference type="PANTHER" id="PTHR12151:SF25">
    <property type="entry name" value="LINALOOL DEHYDRATASE_ISOMERASE DOMAIN-CONTAINING PROTEIN"/>
    <property type="match status" value="1"/>
</dbReference>
<dbReference type="GO" id="GO:0046872">
    <property type="term" value="F:metal ion binding"/>
    <property type="evidence" value="ECO:0007669"/>
    <property type="project" value="UniProtKB-KW"/>
</dbReference>
<evidence type="ECO:0000256" key="2">
    <source>
        <dbReference type="ARBA" id="ARBA00023008"/>
    </source>
</evidence>
<dbReference type="SUPFAM" id="SSF52833">
    <property type="entry name" value="Thioredoxin-like"/>
    <property type="match status" value="1"/>
</dbReference>
<dbReference type="Proteomes" id="UP000185003">
    <property type="component" value="Unassembled WGS sequence"/>
</dbReference>
<feature type="transmembrane region" description="Helical" evidence="5">
    <location>
        <begin position="6"/>
        <end position="27"/>
    </location>
</feature>
<dbReference type="STRING" id="536979.SAMN04488055_4483"/>
<accession>A0A1N6JV35</accession>
<evidence type="ECO:0000313" key="7">
    <source>
        <dbReference type="EMBL" id="SIO48113.1"/>
    </source>
</evidence>
<keyword evidence="5" id="KW-0472">Membrane</keyword>
<evidence type="ECO:0000256" key="1">
    <source>
        <dbReference type="ARBA" id="ARBA00010996"/>
    </source>
</evidence>
<keyword evidence="5" id="KW-0812">Transmembrane</keyword>
<dbReference type="Pfam" id="PF02630">
    <property type="entry name" value="SCO1-SenC"/>
    <property type="match status" value="1"/>
</dbReference>
<feature type="domain" description="Thioredoxin" evidence="6">
    <location>
        <begin position="44"/>
        <end position="207"/>
    </location>
</feature>